<accession>A0ACB8A984</accession>
<name>A0ACB8A984_9AGAM</name>
<dbReference type="Proteomes" id="UP000790377">
    <property type="component" value="Unassembled WGS sequence"/>
</dbReference>
<proteinExistence type="predicted"/>
<sequence>MSLPLYSNLSSVLSSPTSSDDVLLEPYTYTTATPGKEIRSAMIAAFNAWLCVPPATVSHIADVVRMLHSASLMVDDIEDASLLRRGRPVAHRIYGVAQTINAANFVYFLAFRRLTALAPPELLDDITDELLRLHRGQGEEILWRDTLRCPQEEQYLRMVNNKTGGLFRIAVKLMQASATSGTENDYIPLVNLFGVLFQIRDDYMNLQSTEYTKHKGFAEDLTEGKFSFPIVHAVLADQSNREILNILQKRPSTPTLKHHAIAYLRNHTRSLAYTRQVLRVLDKQVGAACFWFLGGWALGCFQYRAGRCFHAVGAAPACIVLAVLGFQYAGVVLRPVLGRWIALGWV</sequence>
<evidence type="ECO:0000313" key="2">
    <source>
        <dbReference type="Proteomes" id="UP000790377"/>
    </source>
</evidence>
<reference evidence="1" key="1">
    <citation type="journal article" date="2021" name="New Phytol.">
        <title>Evolutionary innovations through gain and loss of genes in the ectomycorrhizal Boletales.</title>
        <authorList>
            <person name="Wu G."/>
            <person name="Miyauchi S."/>
            <person name="Morin E."/>
            <person name="Kuo A."/>
            <person name="Drula E."/>
            <person name="Varga T."/>
            <person name="Kohler A."/>
            <person name="Feng B."/>
            <person name="Cao Y."/>
            <person name="Lipzen A."/>
            <person name="Daum C."/>
            <person name="Hundley H."/>
            <person name="Pangilinan J."/>
            <person name="Johnson J."/>
            <person name="Barry K."/>
            <person name="LaButti K."/>
            <person name="Ng V."/>
            <person name="Ahrendt S."/>
            <person name="Min B."/>
            <person name="Choi I.G."/>
            <person name="Park H."/>
            <person name="Plett J.M."/>
            <person name="Magnuson J."/>
            <person name="Spatafora J.W."/>
            <person name="Nagy L.G."/>
            <person name="Henrissat B."/>
            <person name="Grigoriev I.V."/>
            <person name="Yang Z.L."/>
            <person name="Xu J."/>
            <person name="Martin F.M."/>
        </authorList>
    </citation>
    <scope>NUCLEOTIDE SEQUENCE</scope>
    <source>
        <strain evidence="1">ATCC 28755</strain>
    </source>
</reference>
<keyword evidence="2" id="KW-1185">Reference proteome</keyword>
<dbReference type="EMBL" id="MU267748">
    <property type="protein sequence ID" value="KAH7909653.1"/>
    <property type="molecule type" value="Genomic_DNA"/>
</dbReference>
<organism evidence="1 2">
    <name type="scientific">Hygrophoropsis aurantiaca</name>
    <dbReference type="NCBI Taxonomy" id="72124"/>
    <lineage>
        <taxon>Eukaryota</taxon>
        <taxon>Fungi</taxon>
        <taxon>Dikarya</taxon>
        <taxon>Basidiomycota</taxon>
        <taxon>Agaricomycotina</taxon>
        <taxon>Agaricomycetes</taxon>
        <taxon>Agaricomycetidae</taxon>
        <taxon>Boletales</taxon>
        <taxon>Coniophorineae</taxon>
        <taxon>Hygrophoropsidaceae</taxon>
        <taxon>Hygrophoropsis</taxon>
    </lineage>
</organism>
<comment type="caution">
    <text evidence="1">The sequence shown here is derived from an EMBL/GenBank/DDBJ whole genome shotgun (WGS) entry which is preliminary data.</text>
</comment>
<evidence type="ECO:0000313" key="1">
    <source>
        <dbReference type="EMBL" id="KAH7909653.1"/>
    </source>
</evidence>
<gene>
    <name evidence="1" type="ORF">BJ138DRAFT_205529</name>
</gene>
<protein>
    <submittedName>
        <fullName evidence="1">Farnesyltranstransferase</fullName>
    </submittedName>
</protein>